<dbReference type="AlphaFoldDB" id="A0A8T1H8W3"/>
<dbReference type="EMBL" id="RCMK01002231">
    <property type="protein sequence ID" value="KAG2883340.1"/>
    <property type="molecule type" value="Genomic_DNA"/>
</dbReference>
<evidence type="ECO:0000313" key="2">
    <source>
        <dbReference type="EMBL" id="KAG2883340.1"/>
    </source>
</evidence>
<sequence length="146" mass="15634">MAYGFTRPTESSNPAQRHALLNASSATELLNVLAGQYAAPDYSQSLAELKADLHTAQSDNAALTRRLDTLAIQNAENQVTVLKADAKHSANPVASLRNVIAFSKVRLAKTVEIEKSKVDSALAQAAPQSTSLGPHRRYQALAPDHC</sequence>
<dbReference type="VEuPathDB" id="FungiDB:PC110_g3489"/>
<name>A0A8T1H8W3_9STRA</name>
<dbReference type="Proteomes" id="UP000736787">
    <property type="component" value="Unassembled WGS sequence"/>
</dbReference>
<evidence type="ECO:0000313" key="3">
    <source>
        <dbReference type="EMBL" id="KAG2958538.1"/>
    </source>
</evidence>
<dbReference type="EMBL" id="RCML01002226">
    <property type="protein sequence ID" value="KAG2958538.1"/>
    <property type="molecule type" value="Genomic_DNA"/>
</dbReference>
<comment type="caution">
    <text evidence="4">The sequence shown here is derived from an EMBL/GenBank/DDBJ whole genome shotgun (WGS) entry which is preliminary data.</text>
</comment>
<evidence type="ECO:0000313" key="1">
    <source>
        <dbReference type="EMBL" id="KAG2814145.1"/>
    </source>
</evidence>
<organism evidence="4 5">
    <name type="scientific">Phytophthora cactorum</name>
    <dbReference type="NCBI Taxonomy" id="29920"/>
    <lineage>
        <taxon>Eukaryota</taxon>
        <taxon>Sar</taxon>
        <taxon>Stramenopiles</taxon>
        <taxon>Oomycota</taxon>
        <taxon>Peronosporomycetes</taxon>
        <taxon>Peronosporales</taxon>
        <taxon>Peronosporaceae</taxon>
        <taxon>Phytophthora</taxon>
    </lineage>
</organism>
<dbReference type="Proteomes" id="UP000760860">
    <property type="component" value="Unassembled WGS sequence"/>
</dbReference>
<dbReference type="EMBL" id="RCMV01001458">
    <property type="protein sequence ID" value="KAG3208509.1"/>
    <property type="molecule type" value="Genomic_DNA"/>
</dbReference>
<proteinExistence type="predicted"/>
<evidence type="ECO:0000313" key="5">
    <source>
        <dbReference type="Proteomes" id="UP000760860"/>
    </source>
</evidence>
<accession>A0A8T1H8W3</accession>
<protein>
    <submittedName>
        <fullName evidence="4">Uncharacterized protein</fullName>
    </submittedName>
</protein>
<evidence type="ECO:0000313" key="4">
    <source>
        <dbReference type="EMBL" id="KAG3208509.1"/>
    </source>
</evidence>
<dbReference type="Proteomes" id="UP000735874">
    <property type="component" value="Unassembled WGS sequence"/>
</dbReference>
<reference evidence="4" key="1">
    <citation type="submission" date="2018-05" db="EMBL/GenBank/DDBJ databases">
        <title>Effector identification in a new, highly contiguous assembly of the strawberry crown rot pathogen Phytophthora cactorum.</title>
        <authorList>
            <person name="Armitage A.D."/>
            <person name="Nellist C.F."/>
            <person name="Bates H."/>
            <person name="Vickerstaff R.J."/>
            <person name="Harrison R.J."/>
        </authorList>
    </citation>
    <scope>NUCLEOTIDE SEQUENCE</scope>
    <source>
        <strain evidence="1">15-7</strain>
        <strain evidence="2">4040</strain>
        <strain evidence="3">P415</strain>
        <strain evidence="4">P421</strain>
    </source>
</reference>
<dbReference type="EMBL" id="RCMG01002140">
    <property type="protein sequence ID" value="KAG2814145.1"/>
    <property type="molecule type" value="Genomic_DNA"/>
</dbReference>
<gene>
    <name evidence="1" type="ORF">PC113_g23349</name>
    <name evidence="2" type="ORF">PC117_g26041</name>
    <name evidence="3" type="ORF">PC118_g23475</name>
    <name evidence="4" type="ORF">PC129_g20467</name>
</gene>
<dbReference type="Proteomes" id="UP000697107">
    <property type="component" value="Unassembled WGS sequence"/>
</dbReference>